<evidence type="ECO:0000259" key="2">
    <source>
        <dbReference type="Pfam" id="PF24476"/>
    </source>
</evidence>
<dbReference type="EMBL" id="KN847321">
    <property type="protein sequence ID" value="KIW53058.1"/>
    <property type="molecule type" value="Genomic_DNA"/>
</dbReference>
<dbReference type="Proteomes" id="UP000054342">
    <property type="component" value="Unassembled WGS sequence"/>
</dbReference>
<dbReference type="InterPro" id="IPR056002">
    <property type="entry name" value="DUF7580"/>
</dbReference>
<dbReference type="HOGENOM" id="CLU_026305_0_0_1"/>
<evidence type="ECO:0000313" key="3">
    <source>
        <dbReference type="EMBL" id="KIW53058.1"/>
    </source>
</evidence>
<accession>A0A0D2ECJ5</accession>
<dbReference type="RefSeq" id="XP_013313642.1">
    <property type="nucleotide sequence ID" value="XM_013458188.1"/>
</dbReference>
<dbReference type="PANTHER" id="PTHR35186">
    <property type="entry name" value="ANK_REP_REGION DOMAIN-CONTAINING PROTEIN"/>
    <property type="match status" value="1"/>
</dbReference>
<dbReference type="OrthoDB" id="4160356at2759"/>
<reference evidence="3 4" key="1">
    <citation type="submission" date="2015-01" db="EMBL/GenBank/DDBJ databases">
        <title>The Genome Sequence of Exophiala xenobiotica CBS118157.</title>
        <authorList>
            <consortium name="The Broad Institute Genomics Platform"/>
            <person name="Cuomo C."/>
            <person name="de Hoog S."/>
            <person name="Gorbushina A."/>
            <person name="Stielow B."/>
            <person name="Teixiera M."/>
            <person name="Abouelleil A."/>
            <person name="Chapman S.B."/>
            <person name="Priest M."/>
            <person name="Young S.K."/>
            <person name="Wortman J."/>
            <person name="Nusbaum C."/>
            <person name="Birren B."/>
        </authorList>
    </citation>
    <scope>NUCLEOTIDE SEQUENCE [LARGE SCALE GENOMIC DNA]</scope>
    <source>
        <strain evidence="3 4">CBS 118157</strain>
    </source>
</reference>
<gene>
    <name evidence="3" type="ORF">PV05_08657</name>
</gene>
<dbReference type="GeneID" id="25330565"/>
<protein>
    <recommendedName>
        <fullName evidence="2">DUF7580 domain-containing protein</fullName>
    </recommendedName>
</protein>
<keyword evidence="4" id="KW-1185">Reference proteome</keyword>
<feature type="signal peptide" evidence="1">
    <location>
        <begin position="1"/>
        <end position="21"/>
    </location>
</feature>
<feature type="domain" description="DUF7580" evidence="2">
    <location>
        <begin position="390"/>
        <end position="585"/>
    </location>
</feature>
<dbReference type="STRING" id="348802.A0A0D2ECJ5"/>
<name>A0A0D2ECJ5_9EURO</name>
<dbReference type="Pfam" id="PF24476">
    <property type="entry name" value="DUF7580"/>
    <property type="match status" value="1"/>
</dbReference>
<dbReference type="AlphaFoldDB" id="A0A0D2ECJ5"/>
<sequence length="593" mass="66114">MAEVAGLALGVASLLIAAIESYRCATAFFSAIKNYPRKLREAIQTLRMQELCFRKANEQILCHCVDTHEARQMLRDAEHAAWRDQDVLSRYIALLGGDQDGFEAAIALICNTLDAVRTDLGQLAISPKTSIKAARKQLRFAFEQSRIQNSLRDLTEKTQNFVALTNLMTVQTPYHEDPRSRMNSFGLRKEMQRVFAVKSTAKDLYLALESACTDHENHRAYLSLSPVCSDSRQIRFTLAFSQLTLSPPDPDANEKPLWLTVESRVCGRIEAADSETHGLRQTAMTLKRPNVRFQDEYDQDLVKEKKLKTPQSQRSSGGSAMLVLPPSLAVPASTSINLCRHRKICHHLAKFKGLTLPSDQAVGYLEKRSGAKHLIYLNCRQSKTTATSVSPGLKSLQDVLGESGDNSAHDGFSITRRIVLAKQLAQAVLHFHQTAWLQDSWDSRTILVARRDSSHATEVSAYSPPEVFATTKIYSPAARQALVSPSSNSLVIRNRLLFSLGVVLLELAYEKPLAAMVDQIDRVGTAQQDVPYRTANRPSKRVSSKWGPKYAETVRKCLHCDFGQGFDLEKAKLQEAFYWSVICELGTLAESLG</sequence>
<dbReference type="Gene3D" id="1.10.510.10">
    <property type="entry name" value="Transferase(Phosphotransferase) domain 1"/>
    <property type="match status" value="1"/>
</dbReference>
<evidence type="ECO:0000256" key="1">
    <source>
        <dbReference type="SAM" id="SignalP"/>
    </source>
</evidence>
<dbReference type="PANTHER" id="PTHR35186:SF4">
    <property type="entry name" value="PRION-INHIBITION AND PROPAGATION HELO DOMAIN-CONTAINING PROTEIN"/>
    <property type="match status" value="1"/>
</dbReference>
<evidence type="ECO:0000313" key="4">
    <source>
        <dbReference type="Proteomes" id="UP000054342"/>
    </source>
</evidence>
<proteinExistence type="predicted"/>
<organism evidence="3 4">
    <name type="scientific">Exophiala xenobiotica</name>
    <dbReference type="NCBI Taxonomy" id="348802"/>
    <lineage>
        <taxon>Eukaryota</taxon>
        <taxon>Fungi</taxon>
        <taxon>Dikarya</taxon>
        <taxon>Ascomycota</taxon>
        <taxon>Pezizomycotina</taxon>
        <taxon>Eurotiomycetes</taxon>
        <taxon>Chaetothyriomycetidae</taxon>
        <taxon>Chaetothyriales</taxon>
        <taxon>Herpotrichiellaceae</taxon>
        <taxon>Exophiala</taxon>
    </lineage>
</organism>
<keyword evidence="1" id="KW-0732">Signal</keyword>
<feature type="chain" id="PRO_5002256586" description="DUF7580 domain-containing protein" evidence="1">
    <location>
        <begin position="22"/>
        <end position="593"/>
    </location>
</feature>